<feature type="region of interest" description="Disordered" evidence="1">
    <location>
        <begin position="1"/>
        <end position="49"/>
    </location>
</feature>
<feature type="compositionally biased region" description="Basic and acidic residues" evidence="1">
    <location>
        <begin position="29"/>
        <end position="45"/>
    </location>
</feature>
<dbReference type="PANTHER" id="PTHR38463">
    <property type="entry name" value="STRESS RESPONSE PROTEIN YSNF"/>
    <property type="match status" value="1"/>
</dbReference>
<feature type="domain" description="DUF2382" evidence="2">
    <location>
        <begin position="32"/>
        <end position="87"/>
    </location>
</feature>
<organism evidence="3 4">
    <name type="scientific">Luteipulveratus flavus</name>
    <dbReference type="NCBI Taxonomy" id="3031728"/>
    <lineage>
        <taxon>Bacteria</taxon>
        <taxon>Bacillati</taxon>
        <taxon>Actinomycetota</taxon>
        <taxon>Actinomycetes</taxon>
        <taxon>Micrococcales</taxon>
        <taxon>Dermacoccaceae</taxon>
        <taxon>Luteipulveratus</taxon>
    </lineage>
</organism>
<evidence type="ECO:0000313" key="4">
    <source>
        <dbReference type="Proteomes" id="UP001528912"/>
    </source>
</evidence>
<keyword evidence="4" id="KW-1185">Reference proteome</keyword>
<dbReference type="PANTHER" id="PTHR38463:SF1">
    <property type="entry name" value="STRESS RESPONSE PROTEIN YSNF"/>
    <property type="match status" value="1"/>
</dbReference>
<gene>
    <name evidence="3" type="ORF">P4R38_10580</name>
</gene>
<dbReference type="InterPro" id="IPR019060">
    <property type="entry name" value="DUF2382"/>
</dbReference>
<feature type="compositionally biased region" description="Polar residues" evidence="1">
    <location>
        <begin position="149"/>
        <end position="158"/>
    </location>
</feature>
<dbReference type="Pfam" id="PF09557">
    <property type="entry name" value="DUF2382"/>
    <property type="match status" value="2"/>
</dbReference>
<name>A0ABT6C764_9MICO</name>
<protein>
    <submittedName>
        <fullName evidence="3">YsnF/AvaK domain-containing protein</fullName>
    </submittedName>
</protein>
<accession>A0ABT6C764</accession>
<feature type="region of interest" description="Disordered" evidence="1">
    <location>
        <begin position="78"/>
        <end position="118"/>
    </location>
</feature>
<dbReference type="InterPro" id="IPR052967">
    <property type="entry name" value="Stress_Response_Assoc"/>
</dbReference>
<dbReference type="Proteomes" id="UP001528912">
    <property type="component" value="Unassembled WGS sequence"/>
</dbReference>
<dbReference type="EMBL" id="JAROAV010000028">
    <property type="protein sequence ID" value="MDF8264690.1"/>
    <property type="molecule type" value="Genomic_DNA"/>
</dbReference>
<feature type="region of interest" description="Disordered" evidence="1">
    <location>
        <begin position="149"/>
        <end position="177"/>
    </location>
</feature>
<feature type="domain" description="DUF2382" evidence="2">
    <location>
        <begin position="113"/>
        <end position="166"/>
    </location>
</feature>
<evidence type="ECO:0000313" key="3">
    <source>
        <dbReference type="EMBL" id="MDF8264690.1"/>
    </source>
</evidence>
<sequence>MTQYDVEQPTPAADQTDETPLAAGADDLSVVRHEERLDVSKERRAAGKVRIGKRTVTETVQVPVQVRREVLVYEELPVEGGDTLPSQDGEATAAHQDGTSAVPHPADGTDHGAVDGLPSAPTEVVLHEERPVVSLETVPVERVRLVPSTTDAEHTVTQPVRREEVELVRTDDEPTAS</sequence>
<dbReference type="RefSeq" id="WP_277192103.1">
    <property type="nucleotide sequence ID" value="NZ_JAROAV010000028.1"/>
</dbReference>
<proteinExistence type="predicted"/>
<comment type="caution">
    <text evidence="3">The sequence shown here is derived from an EMBL/GenBank/DDBJ whole genome shotgun (WGS) entry which is preliminary data.</text>
</comment>
<feature type="compositionally biased region" description="Basic and acidic residues" evidence="1">
    <location>
        <begin position="160"/>
        <end position="177"/>
    </location>
</feature>
<evidence type="ECO:0000259" key="2">
    <source>
        <dbReference type="Pfam" id="PF09557"/>
    </source>
</evidence>
<evidence type="ECO:0000256" key="1">
    <source>
        <dbReference type="SAM" id="MobiDB-lite"/>
    </source>
</evidence>
<reference evidence="3 4" key="1">
    <citation type="submission" date="2023-03" db="EMBL/GenBank/DDBJ databases">
        <title>YIM 133296 draft genome.</title>
        <authorList>
            <person name="Xiong L."/>
        </authorList>
    </citation>
    <scope>NUCLEOTIDE SEQUENCE [LARGE SCALE GENOMIC DNA]</scope>
    <source>
        <strain evidence="3 4">YIM 133296</strain>
    </source>
</reference>